<evidence type="ECO:0000313" key="5">
    <source>
        <dbReference type="EMBL" id="SFJ76046.1"/>
    </source>
</evidence>
<organism evidence="5 6">
    <name type="scientific">Methylophaga sulfidovorans</name>
    <dbReference type="NCBI Taxonomy" id="45496"/>
    <lineage>
        <taxon>Bacteria</taxon>
        <taxon>Pseudomonadati</taxon>
        <taxon>Pseudomonadota</taxon>
        <taxon>Gammaproteobacteria</taxon>
        <taxon>Thiotrichales</taxon>
        <taxon>Piscirickettsiaceae</taxon>
        <taxon>Methylophaga</taxon>
    </lineage>
</organism>
<reference evidence="6" key="1">
    <citation type="submission" date="2016-10" db="EMBL/GenBank/DDBJ databases">
        <authorList>
            <person name="Varghese N."/>
            <person name="Submissions S."/>
        </authorList>
    </citation>
    <scope>NUCLEOTIDE SEQUENCE [LARGE SCALE GENOMIC DNA]</scope>
    <source>
        <strain evidence="6">DSM 11578</strain>
    </source>
</reference>
<feature type="chain" id="PRO_5011458842" evidence="4">
    <location>
        <begin position="24"/>
        <end position="410"/>
    </location>
</feature>
<dbReference type="EMBL" id="FOSH01000001">
    <property type="protein sequence ID" value="SFJ76046.1"/>
    <property type="molecule type" value="Genomic_DNA"/>
</dbReference>
<dbReference type="PANTHER" id="PTHR44186:SF1">
    <property type="entry name" value="BARDET-BIEDL SYNDROME 4 PROTEIN"/>
    <property type="match status" value="1"/>
</dbReference>
<dbReference type="SUPFAM" id="SSF48452">
    <property type="entry name" value="TPR-like"/>
    <property type="match status" value="2"/>
</dbReference>
<keyword evidence="6" id="KW-1185">Reference proteome</keyword>
<proteinExistence type="predicted"/>
<dbReference type="Proteomes" id="UP000198924">
    <property type="component" value="Unassembled WGS sequence"/>
</dbReference>
<dbReference type="InterPro" id="IPR011990">
    <property type="entry name" value="TPR-like_helical_dom_sf"/>
</dbReference>
<keyword evidence="1" id="KW-0677">Repeat</keyword>
<dbReference type="SMART" id="SM00028">
    <property type="entry name" value="TPR"/>
    <property type="match status" value="5"/>
</dbReference>
<dbReference type="Pfam" id="PF13432">
    <property type="entry name" value="TPR_16"/>
    <property type="match status" value="1"/>
</dbReference>
<dbReference type="PROSITE" id="PS50005">
    <property type="entry name" value="TPR"/>
    <property type="match status" value="2"/>
</dbReference>
<feature type="repeat" description="TPR" evidence="3">
    <location>
        <begin position="74"/>
        <end position="107"/>
    </location>
</feature>
<accession>A0A1I3U2D2</accession>
<dbReference type="InterPro" id="IPR019734">
    <property type="entry name" value="TPR_rpt"/>
</dbReference>
<feature type="signal peptide" evidence="4">
    <location>
        <begin position="1"/>
        <end position="23"/>
    </location>
</feature>
<feature type="repeat" description="TPR" evidence="3">
    <location>
        <begin position="355"/>
        <end position="388"/>
    </location>
</feature>
<sequence>MRKPLLTIIILMLSLIVQGAAFAADDEKQFLLSEKTYKALDQAQELMEKDNYQQAKQQLDTLLSEVEKGSYEQAVVLQTLGFLYSSLDQYKKATETFQQALDLNALPKDVTHTLRYNLAQLLIADGQYKKGIPLMESWLAAEKKPENTVYVLLASAYYRVDNFSKAADRIKIAIKNDKSPKEDWYRLLLSSYLSLKHYKSAIPVLELLITRYPDKKMYWDQLAALYMQQNKEFTSLAVRMLAKRLDLTEPKTLVNLADMYRYLRVPYKAAQLLEQGMKQKVIPSNFENLNKLADSWLAARENQRAVDTLKTMLSMDNSGETQLKLGQIYISMEQWGNAIDTLSSALKLLKGKKLGQTYAMLGTAYYHQDNLEQAKAQFLKAAPFDAQKKQAAQWLQHINSLLERSDEPVA</sequence>
<evidence type="ECO:0000256" key="1">
    <source>
        <dbReference type="ARBA" id="ARBA00022737"/>
    </source>
</evidence>
<dbReference type="AlphaFoldDB" id="A0A1I3U2D2"/>
<gene>
    <name evidence="5" type="ORF">SAMN04488079_10199</name>
</gene>
<dbReference type="RefSeq" id="WP_091711233.1">
    <property type="nucleotide sequence ID" value="NZ_FOSH01000001.1"/>
</dbReference>
<keyword evidence="4" id="KW-0732">Signal</keyword>
<evidence type="ECO:0000256" key="4">
    <source>
        <dbReference type="SAM" id="SignalP"/>
    </source>
</evidence>
<evidence type="ECO:0000256" key="2">
    <source>
        <dbReference type="ARBA" id="ARBA00022803"/>
    </source>
</evidence>
<protein>
    <submittedName>
        <fullName evidence="5">Tetratricopeptide repeat-containing protein</fullName>
    </submittedName>
</protein>
<evidence type="ECO:0000256" key="3">
    <source>
        <dbReference type="PROSITE-ProRule" id="PRU00339"/>
    </source>
</evidence>
<dbReference type="STRING" id="45496.SAMN04488079_10199"/>
<evidence type="ECO:0000313" key="6">
    <source>
        <dbReference type="Proteomes" id="UP000198924"/>
    </source>
</evidence>
<dbReference type="Gene3D" id="1.25.40.10">
    <property type="entry name" value="Tetratricopeptide repeat domain"/>
    <property type="match status" value="4"/>
</dbReference>
<keyword evidence="2 3" id="KW-0802">TPR repeat</keyword>
<dbReference type="OrthoDB" id="5829198at2"/>
<dbReference type="PANTHER" id="PTHR44186">
    <property type="match status" value="1"/>
</dbReference>
<name>A0A1I3U2D2_9GAMM</name>
<dbReference type="Pfam" id="PF13181">
    <property type="entry name" value="TPR_8"/>
    <property type="match status" value="2"/>
</dbReference>